<reference evidence="2" key="2">
    <citation type="journal article" date="2015" name="Data Brief">
        <title>Shoot transcriptome of the giant reed, Arundo donax.</title>
        <authorList>
            <person name="Barrero R.A."/>
            <person name="Guerrero F.D."/>
            <person name="Moolhuijzen P."/>
            <person name="Goolsby J.A."/>
            <person name="Tidwell J."/>
            <person name="Bellgard S.E."/>
            <person name="Bellgard M.I."/>
        </authorList>
    </citation>
    <scope>NUCLEOTIDE SEQUENCE</scope>
    <source>
        <tissue evidence="2">Shoot tissue taken approximately 20 cm above the soil surface</tissue>
    </source>
</reference>
<evidence type="ECO:0000256" key="1">
    <source>
        <dbReference type="SAM" id="Phobius"/>
    </source>
</evidence>
<sequence>MSLFLLLSPDKRARRTSQHAVILRTLGHVMIMLFVCVVR</sequence>
<protein>
    <submittedName>
        <fullName evidence="2">Uncharacterized protein</fullName>
    </submittedName>
</protein>
<name>A0A0A9EKL1_ARUDO</name>
<organism evidence="2">
    <name type="scientific">Arundo donax</name>
    <name type="common">Giant reed</name>
    <name type="synonym">Donax arundinaceus</name>
    <dbReference type="NCBI Taxonomy" id="35708"/>
    <lineage>
        <taxon>Eukaryota</taxon>
        <taxon>Viridiplantae</taxon>
        <taxon>Streptophyta</taxon>
        <taxon>Embryophyta</taxon>
        <taxon>Tracheophyta</taxon>
        <taxon>Spermatophyta</taxon>
        <taxon>Magnoliopsida</taxon>
        <taxon>Liliopsida</taxon>
        <taxon>Poales</taxon>
        <taxon>Poaceae</taxon>
        <taxon>PACMAD clade</taxon>
        <taxon>Arundinoideae</taxon>
        <taxon>Arundineae</taxon>
        <taxon>Arundo</taxon>
    </lineage>
</organism>
<reference evidence="2" key="1">
    <citation type="submission" date="2014-09" db="EMBL/GenBank/DDBJ databases">
        <authorList>
            <person name="Magalhaes I.L.F."/>
            <person name="Oliveira U."/>
            <person name="Santos F.R."/>
            <person name="Vidigal T.H.D.A."/>
            <person name="Brescovit A.D."/>
            <person name="Santos A.J."/>
        </authorList>
    </citation>
    <scope>NUCLEOTIDE SEQUENCE</scope>
    <source>
        <tissue evidence="2">Shoot tissue taken approximately 20 cm above the soil surface</tissue>
    </source>
</reference>
<evidence type="ECO:0000313" key="2">
    <source>
        <dbReference type="EMBL" id="JAD96572.1"/>
    </source>
</evidence>
<dbReference type="AlphaFoldDB" id="A0A0A9EKL1"/>
<keyword evidence="1" id="KW-0812">Transmembrane</keyword>
<feature type="transmembrane region" description="Helical" evidence="1">
    <location>
        <begin position="20"/>
        <end position="38"/>
    </location>
</feature>
<accession>A0A0A9EKL1</accession>
<keyword evidence="1" id="KW-0472">Membrane</keyword>
<keyword evidence="1" id="KW-1133">Transmembrane helix</keyword>
<proteinExistence type="predicted"/>
<dbReference type="EMBL" id="GBRH01201323">
    <property type="protein sequence ID" value="JAD96572.1"/>
    <property type="molecule type" value="Transcribed_RNA"/>
</dbReference>